<feature type="domain" description="VWFD" evidence="3">
    <location>
        <begin position="1"/>
        <end position="97"/>
    </location>
</feature>
<dbReference type="InParanoid" id="A0A673C2L7"/>
<dbReference type="AlphaFoldDB" id="A0A673C2L7"/>
<dbReference type="Proteomes" id="UP000472271">
    <property type="component" value="Chromosome 3"/>
</dbReference>
<reference evidence="4" key="2">
    <citation type="submission" date="2025-08" db="UniProtKB">
        <authorList>
            <consortium name="Ensembl"/>
        </authorList>
    </citation>
    <scope>IDENTIFICATION</scope>
</reference>
<proteinExistence type="predicted"/>
<evidence type="ECO:0000313" key="5">
    <source>
        <dbReference type="Proteomes" id="UP000472271"/>
    </source>
</evidence>
<evidence type="ECO:0000256" key="1">
    <source>
        <dbReference type="ARBA" id="ARBA00023157"/>
    </source>
</evidence>
<dbReference type="InterPro" id="IPR050780">
    <property type="entry name" value="Mucin_vWF_Thrombospondin_sf"/>
</dbReference>
<dbReference type="SMART" id="SM00832">
    <property type="entry name" value="C8"/>
    <property type="match status" value="1"/>
</dbReference>
<dbReference type="GO" id="GO:0005615">
    <property type="term" value="C:extracellular space"/>
    <property type="evidence" value="ECO:0007669"/>
    <property type="project" value="TreeGrafter"/>
</dbReference>
<dbReference type="Pfam" id="PF00094">
    <property type="entry name" value="VWD"/>
    <property type="match status" value="1"/>
</dbReference>
<protein>
    <recommendedName>
        <fullName evidence="3">VWFD domain-containing protein</fullName>
    </recommendedName>
</protein>
<dbReference type="Ensembl" id="ENSSORT00005048360.1">
    <property type="protein sequence ID" value="ENSSORP00005047187.1"/>
    <property type="gene ID" value="ENSSORG00005021584.1"/>
</dbReference>
<dbReference type="InterPro" id="IPR014853">
    <property type="entry name" value="VWF/SSPO/ZAN-like_Cys-rich_dom"/>
</dbReference>
<dbReference type="PANTHER" id="PTHR11339">
    <property type="entry name" value="EXTRACELLULAR MATRIX GLYCOPROTEIN RELATED"/>
    <property type="match status" value="1"/>
</dbReference>
<accession>A0A673C2L7</accession>
<dbReference type="Pfam" id="PF08742">
    <property type="entry name" value="C8"/>
    <property type="match status" value="1"/>
</dbReference>
<sequence>IFPNSLNKLGRPYHKDIPQQISNHSDSQFQRRLIKNCFWMDGRTADPNSPSDLWGQVCGLCGNYDGNSRNDFTTRSHEQVSDVLEFGNSWKISPSCPNAELISNPCTSNPYRASWAQKQCSIITSVTFQSCHSKVDPGPHFDNCVRDSCACDTGGDCECLCTAVAAYAKACNEAGACVKWRKPKLCPIFCDYYNSPGGCEWHYKPCGNKERITGNYGIGLVSKYSCPSDRSVFILVCSWT</sequence>
<dbReference type="PANTHER" id="PTHR11339:SF408">
    <property type="entry name" value="MUCIN-5B"/>
    <property type="match status" value="1"/>
</dbReference>
<evidence type="ECO:0000313" key="4">
    <source>
        <dbReference type="Ensembl" id="ENSSORP00005047187.1"/>
    </source>
</evidence>
<reference evidence="4" key="1">
    <citation type="submission" date="2019-06" db="EMBL/GenBank/DDBJ databases">
        <authorList>
            <consortium name="Wellcome Sanger Institute Data Sharing"/>
        </authorList>
    </citation>
    <scope>NUCLEOTIDE SEQUENCE [LARGE SCALE GENOMIC DNA]</scope>
</reference>
<keyword evidence="5" id="KW-1185">Reference proteome</keyword>
<name>A0A673C2L7_9TELE</name>
<dbReference type="InterPro" id="IPR001846">
    <property type="entry name" value="VWF_type-D"/>
</dbReference>
<evidence type="ECO:0000259" key="3">
    <source>
        <dbReference type="PROSITE" id="PS51233"/>
    </source>
</evidence>
<dbReference type="PROSITE" id="PS51233">
    <property type="entry name" value="VWFD"/>
    <property type="match status" value="1"/>
</dbReference>
<dbReference type="GO" id="GO:0031012">
    <property type="term" value="C:extracellular matrix"/>
    <property type="evidence" value="ECO:0007669"/>
    <property type="project" value="TreeGrafter"/>
</dbReference>
<keyword evidence="2" id="KW-0325">Glycoprotein</keyword>
<evidence type="ECO:0000256" key="2">
    <source>
        <dbReference type="ARBA" id="ARBA00023180"/>
    </source>
</evidence>
<reference evidence="4" key="3">
    <citation type="submission" date="2025-09" db="UniProtKB">
        <authorList>
            <consortium name="Ensembl"/>
        </authorList>
    </citation>
    <scope>IDENTIFICATION</scope>
</reference>
<keyword evidence="1" id="KW-1015">Disulfide bond</keyword>
<organism evidence="4 5">
    <name type="scientific">Sphaeramia orbicularis</name>
    <name type="common">orbiculate cardinalfish</name>
    <dbReference type="NCBI Taxonomy" id="375764"/>
    <lineage>
        <taxon>Eukaryota</taxon>
        <taxon>Metazoa</taxon>
        <taxon>Chordata</taxon>
        <taxon>Craniata</taxon>
        <taxon>Vertebrata</taxon>
        <taxon>Euteleostomi</taxon>
        <taxon>Actinopterygii</taxon>
        <taxon>Neopterygii</taxon>
        <taxon>Teleostei</taxon>
        <taxon>Neoteleostei</taxon>
        <taxon>Acanthomorphata</taxon>
        <taxon>Gobiaria</taxon>
        <taxon>Kurtiformes</taxon>
        <taxon>Apogonoidei</taxon>
        <taxon>Apogonidae</taxon>
        <taxon>Apogoninae</taxon>
        <taxon>Sphaeramia</taxon>
    </lineage>
</organism>